<keyword evidence="2" id="KW-0472">Membrane</keyword>
<dbReference type="GeneID" id="108741577"/>
<evidence type="ECO:0000313" key="3">
    <source>
        <dbReference type="Proteomes" id="UP000192223"/>
    </source>
</evidence>
<feature type="region of interest" description="Disordered" evidence="1">
    <location>
        <begin position="142"/>
        <end position="162"/>
    </location>
</feature>
<dbReference type="KEGG" id="apln:108741577"/>
<feature type="compositionally biased region" description="Low complexity" evidence="1">
    <location>
        <begin position="144"/>
        <end position="162"/>
    </location>
</feature>
<dbReference type="RefSeq" id="XP_025835390.1">
    <property type="nucleotide sequence ID" value="XM_025979605.1"/>
</dbReference>
<evidence type="ECO:0000313" key="5">
    <source>
        <dbReference type="RefSeq" id="XP_025835390.1"/>
    </source>
</evidence>
<dbReference type="STRING" id="224129.A0A1W4X751"/>
<accession>A0A1W4X751</accession>
<keyword evidence="2" id="KW-1133">Transmembrane helix</keyword>
<dbReference type="OrthoDB" id="5794147at2759"/>
<dbReference type="Proteomes" id="UP000192223">
    <property type="component" value="Unplaced"/>
</dbReference>
<evidence type="ECO:0000256" key="1">
    <source>
        <dbReference type="SAM" id="MobiDB-lite"/>
    </source>
</evidence>
<keyword evidence="3" id="KW-1185">Reference proteome</keyword>
<proteinExistence type="predicted"/>
<protein>
    <submittedName>
        <fullName evidence="4">Flocculation protein FLO11 isoform X1</fullName>
    </submittedName>
    <submittedName>
        <fullName evidence="5">Flocculation protein FLO11 isoform X2</fullName>
    </submittedName>
</protein>
<sequence>MTFNDTEILDDDDHDSKEEKDSSSNSENSNSIKTGESDEKQDTGDENNSKEVESEVVQNITTKSTIPYDLPPKQAVLNKNESRTTVLTNSIVESKLKNIKKDPFIPTYSPTSEDEPNKERIDQYLLTDTNKPILIEKRGRIIGNSNNTRSASSESTTRNSSNKIDKVNENENVISYLGSTTTKPLQNIKTNSDMNETETNHFISKYKKDLVTEPVTNNYINSDLDSGKTTTTKIGVTATPVNATVENNRVDIKTHNLITITTGNATTTLPLNHPTSTESPPVTVNDTNDRNYETTSMISTTTLEPEVTSTEITTVSDRSTFEQSEEQWSSSTLTTTVDDGIFSYTTADTDTPSTTATSEDTTIITNGSTTILTSTPNVDIRSSSEIDEATVSYTTQISVSSSFSVSAGKKVNVTLSKETLEDVDGSKDEIESKEVIDDDDDDIYDAPTTVSSSNDLFSIDKDHVGNDTWAKYENNTEERAVRHNSTSTLPTTIEILHVASVGSHQTTYTPETFQPDHSYQTPQLIENGARNVGAFTEIEEPFEATTIAGSHEMGSNMDGNGATIAAIVISCIGAVCLLLLAGLLIIIKRRHKRFNYGQRCTPVSLDAYSVDNVSVYNSVSRRKGIARASKRSYGNPAFDDSVC</sequence>
<reference evidence="4 5" key="1">
    <citation type="submission" date="2025-04" db="UniProtKB">
        <authorList>
            <consortium name="RefSeq"/>
        </authorList>
    </citation>
    <scope>IDENTIFICATION</scope>
    <source>
        <tissue evidence="4 5">Entire body</tissue>
    </source>
</reference>
<gene>
    <name evidence="4 5" type="primary">LOC108741577</name>
</gene>
<dbReference type="RefSeq" id="XP_018331926.1">
    <property type="nucleotide sequence ID" value="XM_018476424.2"/>
</dbReference>
<keyword evidence="2" id="KW-0812">Transmembrane</keyword>
<organism evidence="3 4">
    <name type="scientific">Agrilus planipennis</name>
    <name type="common">Emerald ash borer</name>
    <name type="synonym">Agrilus marcopoli</name>
    <dbReference type="NCBI Taxonomy" id="224129"/>
    <lineage>
        <taxon>Eukaryota</taxon>
        <taxon>Metazoa</taxon>
        <taxon>Ecdysozoa</taxon>
        <taxon>Arthropoda</taxon>
        <taxon>Hexapoda</taxon>
        <taxon>Insecta</taxon>
        <taxon>Pterygota</taxon>
        <taxon>Neoptera</taxon>
        <taxon>Endopterygota</taxon>
        <taxon>Coleoptera</taxon>
        <taxon>Polyphaga</taxon>
        <taxon>Elateriformia</taxon>
        <taxon>Buprestoidea</taxon>
        <taxon>Buprestidae</taxon>
        <taxon>Agrilinae</taxon>
        <taxon>Agrilus</taxon>
    </lineage>
</organism>
<feature type="compositionally biased region" description="Basic and acidic residues" evidence="1">
    <location>
        <begin position="35"/>
        <end position="53"/>
    </location>
</feature>
<feature type="region of interest" description="Disordered" evidence="1">
    <location>
        <begin position="1"/>
        <end position="56"/>
    </location>
</feature>
<name>A0A1W4X751_AGRPL</name>
<evidence type="ECO:0000256" key="2">
    <source>
        <dbReference type="SAM" id="Phobius"/>
    </source>
</evidence>
<feature type="transmembrane region" description="Helical" evidence="2">
    <location>
        <begin position="564"/>
        <end position="587"/>
    </location>
</feature>
<dbReference type="AlphaFoldDB" id="A0A1W4X751"/>
<evidence type="ECO:0000313" key="4">
    <source>
        <dbReference type="RefSeq" id="XP_018331926.1"/>
    </source>
</evidence>